<organism evidence="3 4">
    <name type="scientific">Acuticoccus sediminis</name>
    <dbReference type="NCBI Taxonomy" id="2184697"/>
    <lineage>
        <taxon>Bacteria</taxon>
        <taxon>Pseudomonadati</taxon>
        <taxon>Pseudomonadota</taxon>
        <taxon>Alphaproteobacteria</taxon>
        <taxon>Hyphomicrobiales</taxon>
        <taxon>Amorphaceae</taxon>
        <taxon>Acuticoccus</taxon>
    </lineage>
</organism>
<dbReference type="RefSeq" id="WP_111351072.1">
    <property type="nucleotide sequence ID" value="NZ_JAIWKD010000006.1"/>
</dbReference>
<dbReference type="Proteomes" id="UP000249590">
    <property type="component" value="Unassembled WGS sequence"/>
</dbReference>
<feature type="region of interest" description="Disordered" evidence="1">
    <location>
        <begin position="69"/>
        <end position="97"/>
    </location>
</feature>
<gene>
    <name evidence="3" type="ORF">DLJ53_26545</name>
</gene>
<protein>
    <submittedName>
        <fullName evidence="3">XRE family transcriptional regulator</fullName>
    </submittedName>
</protein>
<reference evidence="3 4" key="1">
    <citation type="submission" date="2018-05" db="EMBL/GenBank/DDBJ databases">
        <title>Acuticoccus sediminis sp. nov., isolated from deep-sea sediment of Indian Ocean.</title>
        <authorList>
            <person name="Liu X."/>
            <person name="Lai Q."/>
            <person name="Du Y."/>
            <person name="Sun F."/>
            <person name="Zhang X."/>
            <person name="Wang S."/>
            <person name="Shao Z."/>
        </authorList>
    </citation>
    <scope>NUCLEOTIDE SEQUENCE [LARGE SCALE GENOMIC DNA]</scope>
    <source>
        <strain evidence="3 4">PTG4-2</strain>
    </source>
</reference>
<feature type="domain" description="HTH cro/C1-type" evidence="2">
    <location>
        <begin position="6"/>
        <end position="39"/>
    </location>
</feature>
<dbReference type="OrthoDB" id="8234829at2"/>
<dbReference type="GO" id="GO:0003677">
    <property type="term" value="F:DNA binding"/>
    <property type="evidence" value="ECO:0007669"/>
    <property type="project" value="InterPro"/>
</dbReference>
<feature type="compositionally biased region" description="Low complexity" evidence="1">
    <location>
        <begin position="72"/>
        <end position="83"/>
    </location>
</feature>
<accession>A0A8B2NGL6</accession>
<proteinExistence type="predicted"/>
<dbReference type="EMBL" id="QHHQ01000007">
    <property type="protein sequence ID" value="RAH98271.1"/>
    <property type="molecule type" value="Genomic_DNA"/>
</dbReference>
<evidence type="ECO:0000259" key="2">
    <source>
        <dbReference type="PROSITE" id="PS50943"/>
    </source>
</evidence>
<keyword evidence="4" id="KW-1185">Reference proteome</keyword>
<dbReference type="CDD" id="cd00093">
    <property type="entry name" value="HTH_XRE"/>
    <property type="match status" value="1"/>
</dbReference>
<name>A0A8B2NGL6_9HYPH</name>
<dbReference type="InterPro" id="IPR010982">
    <property type="entry name" value="Lambda_DNA-bd_dom_sf"/>
</dbReference>
<sequence length="97" mass="11047">MTPEQFRAWRKANKWKQKELADRLGLKRRMIQYYERGDRDGKSVEIPKTVRLACYAIACGVEEFDGHTVEWSSAPPEGAPSPEMDGAISDVDDDDDD</sequence>
<evidence type="ECO:0000313" key="3">
    <source>
        <dbReference type="EMBL" id="RAH98271.1"/>
    </source>
</evidence>
<comment type="caution">
    <text evidence="3">The sequence shown here is derived from an EMBL/GenBank/DDBJ whole genome shotgun (WGS) entry which is preliminary data.</text>
</comment>
<dbReference type="Pfam" id="PF01381">
    <property type="entry name" value="HTH_3"/>
    <property type="match status" value="1"/>
</dbReference>
<dbReference type="SMART" id="SM00530">
    <property type="entry name" value="HTH_XRE"/>
    <property type="match status" value="1"/>
</dbReference>
<dbReference type="InterPro" id="IPR001387">
    <property type="entry name" value="Cro/C1-type_HTH"/>
</dbReference>
<dbReference type="PROSITE" id="PS50943">
    <property type="entry name" value="HTH_CROC1"/>
    <property type="match status" value="1"/>
</dbReference>
<dbReference type="SUPFAM" id="SSF47413">
    <property type="entry name" value="lambda repressor-like DNA-binding domains"/>
    <property type="match status" value="1"/>
</dbReference>
<evidence type="ECO:0000313" key="4">
    <source>
        <dbReference type="Proteomes" id="UP000249590"/>
    </source>
</evidence>
<dbReference type="Gene3D" id="1.10.260.40">
    <property type="entry name" value="lambda repressor-like DNA-binding domains"/>
    <property type="match status" value="1"/>
</dbReference>
<dbReference type="AlphaFoldDB" id="A0A8B2NGL6"/>
<evidence type="ECO:0000256" key="1">
    <source>
        <dbReference type="SAM" id="MobiDB-lite"/>
    </source>
</evidence>